<dbReference type="AlphaFoldDB" id="A0A9P9CY35"/>
<evidence type="ECO:0000313" key="3">
    <source>
        <dbReference type="Proteomes" id="UP000717696"/>
    </source>
</evidence>
<name>A0A9P9CY35_9HYPO</name>
<dbReference type="Proteomes" id="UP000717696">
    <property type="component" value="Unassembled WGS sequence"/>
</dbReference>
<evidence type="ECO:0000256" key="1">
    <source>
        <dbReference type="SAM" id="Phobius"/>
    </source>
</evidence>
<comment type="caution">
    <text evidence="2">The sequence shown here is derived from an EMBL/GenBank/DDBJ whole genome shotgun (WGS) entry which is preliminary data.</text>
</comment>
<evidence type="ECO:0000313" key="2">
    <source>
        <dbReference type="EMBL" id="KAH7109183.1"/>
    </source>
</evidence>
<feature type="transmembrane region" description="Helical" evidence="1">
    <location>
        <begin position="62"/>
        <end position="83"/>
    </location>
</feature>
<accession>A0A9P9CY35</accession>
<gene>
    <name evidence="2" type="ORF">B0J13DRAFT_534827</name>
</gene>
<protein>
    <submittedName>
        <fullName evidence="2">Uncharacterized protein</fullName>
    </submittedName>
</protein>
<proteinExistence type="predicted"/>
<dbReference type="OrthoDB" id="3522001at2759"/>
<reference evidence="2" key="1">
    <citation type="journal article" date="2021" name="Nat. Commun.">
        <title>Genetic determinants of endophytism in the Arabidopsis root mycobiome.</title>
        <authorList>
            <person name="Mesny F."/>
            <person name="Miyauchi S."/>
            <person name="Thiergart T."/>
            <person name="Pickel B."/>
            <person name="Atanasova L."/>
            <person name="Karlsson M."/>
            <person name="Huettel B."/>
            <person name="Barry K.W."/>
            <person name="Haridas S."/>
            <person name="Chen C."/>
            <person name="Bauer D."/>
            <person name="Andreopoulos W."/>
            <person name="Pangilinan J."/>
            <person name="LaButti K."/>
            <person name="Riley R."/>
            <person name="Lipzen A."/>
            <person name="Clum A."/>
            <person name="Drula E."/>
            <person name="Henrissat B."/>
            <person name="Kohler A."/>
            <person name="Grigoriev I.V."/>
            <person name="Martin F.M."/>
            <person name="Hacquard S."/>
        </authorList>
    </citation>
    <scope>NUCLEOTIDE SEQUENCE</scope>
    <source>
        <strain evidence="2">MPI-CAGE-AT-0021</strain>
    </source>
</reference>
<keyword evidence="3" id="KW-1185">Reference proteome</keyword>
<organism evidence="2 3">
    <name type="scientific">Dactylonectria estremocensis</name>
    <dbReference type="NCBI Taxonomy" id="1079267"/>
    <lineage>
        <taxon>Eukaryota</taxon>
        <taxon>Fungi</taxon>
        <taxon>Dikarya</taxon>
        <taxon>Ascomycota</taxon>
        <taxon>Pezizomycotina</taxon>
        <taxon>Sordariomycetes</taxon>
        <taxon>Hypocreomycetidae</taxon>
        <taxon>Hypocreales</taxon>
        <taxon>Nectriaceae</taxon>
        <taxon>Dactylonectria</taxon>
    </lineage>
</organism>
<dbReference type="EMBL" id="JAGMUU010000076">
    <property type="protein sequence ID" value="KAH7109183.1"/>
    <property type="molecule type" value="Genomic_DNA"/>
</dbReference>
<sequence length="130" mass="14500">MIYLLQAEIKMRLGVRRYCVIAIELRQKIRRLVINMLEGDEARAGWKRKASSDGAAAARKKILAIIYDGGGISIVVIPFAALIADLVNWVQWIGVDVIEFQLLINSKRESLPRAARIVVLHLNAGSAKSY</sequence>
<keyword evidence="1" id="KW-0472">Membrane</keyword>
<keyword evidence="1" id="KW-1133">Transmembrane helix</keyword>
<keyword evidence="1" id="KW-0812">Transmembrane</keyword>